<dbReference type="EMBL" id="VIWX01000003">
    <property type="protein sequence ID" value="TWF94843.1"/>
    <property type="molecule type" value="Genomic_DNA"/>
</dbReference>
<dbReference type="Proteomes" id="UP000316184">
    <property type="component" value="Unassembled WGS sequence"/>
</dbReference>
<reference evidence="3 4" key="1">
    <citation type="submission" date="2019-06" db="EMBL/GenBank/DDBJ databases">
        <title>Sequencing the genomes of 1000 actinobacteria strains.</title>
        <authorList>
            <person name="Klenk H.-P."/>
        </authorList>
    </citation>
    <scope>NUCLEOTIDE SEQUENCE [LARGE SCALE GENOMIC DNA]</scope>
    <source>
        <strain evidence="3 4">DSM 46699</strain>
    </source>
</reference>
<feature type="transmembrane region" description="Helical" evidence="1">
    <location>
        <begin position="139"/>
        <end position="155"/>
    </location>
</feature>
<sequence length="392" mass="42928">MQSHCNLPYPAEDPTWGTTLTQLHAPPSRLTAIDLVRGVAILGTLGTNIWIFTTPNGPADLLSTANPDTFSGAVETALRTLANGKFLALLTLLFGVGLELQYRSALRRSGRWPGWYLWRAALLFTEGLLHYLLIFEFDVLMSYAVTSMLVAYLIGRSDRATGWWIGVMGALHVAFIGLVTAALLSGTASMSGQPTDLYTRGSWPQQIAARLADWPTYRLEAIFIIPMSVALFLVGARLQRAGVFAADGQRLRNRLMIAGLGLGVPLNLLTAFAGPGWFMVDRYVLPSLVALGLLGLIPSVLRGTGLIGLGLTSVGRTALSCYVFQNLVACVLCYGWGLGLAAELDWARPWWTIAAWAGICATFMTLSTWWLRHHQRGPLEAVWHWAYLLPQR</sequence>
<dbReference type="PANTHER" id="PTHR30590:SF2">
    <property type="entry name" value="INNER MEMBRANE PROTEIN"/>
    <property type="match status" value="1"/>
</dbReference>
<feature type="transmembrane region" description="Helical" evidence="1">
    <location>
        <begin position="319"/>
        <end position="338"/>
    </location>
</feature>
<dbReference type="OrthoDB" id="9807744at2"/>
<dbReference type="InterPro" id="IPR007349">
    <property type="entry name" value="DUF418"/>
</dbReference>
<feature type="transmembrane region" description="Helical" evidence="1">
    <location>
        <begin position="284"/>
        <end position="307"/>
    </location>
</feature>
<evidence type="ECO:0000259" key="2">
    <source>
        <dbReference type="Pfam" id="PF04235"/>
    </source>
</evidence>
<keyword evidence="1" id="KW-0812">Transmembrane</keyword>
<feature type="transmembrane region" description="Helical" evidence="1">
    <location>
        <begin position="217"/>
        <end position="234"/>
    </location>
</feature>
<evidence type="ECO:0000313" key="3">
    <source>
        <dbReference type="EMBL" id="TWF94843.1"/>
    </source>
</evidence>
<organism evidence="3 4">
    <name type="scientific">Saccharopolyspora dendranthemae</name>
    <dbReference type="NCBI Taxonomy" id="1181886"/>
    <lineage>
        <taxon>Bacteria</taxon>
        <taxon>Bacillati</taxon>
        <taxon>Actinomycetota</taxon>
        <taxon>Actinomycetes</taxon>
        <taxon>Pseudonocardiales</taxon>
        <taxon>Pseudonocardiaceae</taxon>
        <taxon>Saccharopolyspora</taxon>
    </lineage>
</organism>
<evidence type="ECO:0000256" key="1">
    <source>
        <dbReference type="SAM" id="Phobius"/>
    </source>
</evidence>
<keyword evidence="4" id="KW-1185">Reference proteome</keyword>
<dbReference type="Pfam" id="PF04235">
    <property type="entry name" value="DUF418"/>
    <property type="match status" value="1"/>
</dbReference>
<feature type="domain" description="DUF418" evidence="2">
    <location>
        <begin position="240"/>
        <end position="387"/>
    </location>
</feature>
<keyword evidence="1" id="KW-1133">Transmembrane helix</keyword>
<evidence type="ECO:0000313" key="4">
    <source>
        <dbReference type="Proteomes" id="UP000316184"/>
    </source>
</evidence>
<feature type="transmembrane region" description="Helical" evidence="1">
    <location>
        <begin position="255"/>
        <end position="278"/>
    </location>
</feature>
<feature type="transmembrane region" description="Helical" evidence="1">
    <location>
        <begin position="350"/>
        <end position="371"/>
    </location>
</feature>
<proteinExistence type="predicted"/>
<accession>A0A561U667</accession>
<keyword evidence="1" id="KW-0472">Membrane</keyword>
<name>A0A561U667_9PSEU</name>
<dbReference type="InterPro" id="IPR052529">
    <property type="entry name" value="Bact_Transport_Assoc"/>
</dbReference>
<dbReference type="PANTHER" id="PTHR30590">
    <property type="entry name" value="INNER MEMBRANE PROTEIN"/>
    <property type="match status" value="1"/>
</dbReference>
<comment type="caution">
    <text evidence="3">The sequence shown here is derived from an EMBL/GenBank/DDBJ whole genome shotgun (WGS) entry which is preliminary data.</text>
</comment>
<gene>
    <name evidence="3" type="ORF">FHU35_13561</name>
</gene>
<dbReference type="AlphaFoldDB" id="A0A561U667"/>
<protein>
    <recommendedName>
        <fullName evidence="2">DUF418 domain-containing protein</fullName>
    </recommendedName>
</protein>
<feature type="transmembrane region" description="Helical" evidence="1">
    <location>
        <begin position="162"/>
        <end position="184"/>
    </location>
</feature>